<evidence type="ECO:0000313" key="2">
    <source>
        <dbReference type="EMBL" id="GGI66193.1"/>
    </source>
</evidence>
<organism evidence="2 3">
    <name type="scientific">Enterococcus alcedinis</name>
    <dbReference type="NCBI Taxonomy" id="1274384"/>
    <lineage>
        <taxon>Bacteria</taxon>
        <taxon>Bacillati</taxon>
        <taxon>Bacillota</taxon>
        <taxon>Bacilli</taxon>
        <taxon>Lactobacillales</taxon>
        <taxon>Enterococcaceae</taxon>
        <taxon>Enterococcus</taxon>
    </lineage>
</organism>
<feature type="compositionally biased region" description="Acidic residues" evidence="1">
    <location>
        <begin position="439"/>
        <end position="448"/>
    </location>
</feature>
<evidence type="ECO:0000256" key="1">
    <source>
        <dbReference type="SAM" id="MobiDB-lite"/>
    </source>
</evidence>
<feature type="compositionally biased region" description="Low complexity" evidence="1">
    <location>
        <begin position="428"/>
        <end position="438"/>
    </location>
</feature>
<evidence type="ECO:0000313" key="3">
    <source>
        <dbReference type="Proteomes" id="UP000622610"/>
    </source>
</evidence>
<gene>
    <name evidence="2" type="ORF">GCM10011482_18470</name>
</gene>
<accession>A0A917JFY8</accession>
<feature type="compositionally biased region" description="Low complexity" evidence="1">
    <location>
        <begin position="449"/>
        <end position="474"/>
    </location>
</feature>
<reference evidence="2" key="1">
    <citation type="journal article" date="2014" name="Int. J. Syst. Evol. Microbiol.">
        <title>Complete genome sequence of Corynebacterium casei LMG S-19264T (=DSM 44701T), isolated from a smear-ripened cheese.</title>
        <authorList>
            <consortium name="US DOE Joint Genome Institute (JGI-PGF)"/>
            <person name="Walter F."/>
            <person name="Albersmeier A."/>
            <person name="Kalinowski J."/>
            <person name="Ruckert C."/>
        </authorList>
    </citation>
    <scope>NUCLEOTIDE SEQUENCE</scope>
    <source>
        <strain evidence="2">CCM 8433</strain>
    </source>
</reference>
<reference evidence="2" key="2">
    <citation type="submission" date="2020-09" db="EMBL/GenBank/DDBJ databases">
        <authorList>
            <person name="Sun Q."/>
            <person name="Sedlacek I."/>
        </authorList>
    </citation>
    <scope>NUCLEOTIDE SEQUENCE</scope>
    <source>
        <strain evidence="2">CCM 8433</strain>
    </source>
</reference>
<dbReference type="EMBL" id="BMDT01000008">
    <property type="protein sequence ID" value="GGI66193.1"/>
    <property type="molecule type" value="Genomic_DNA"/>
</dbReference>
<name>A0A917JFY8_9ENTE</name>
<dbReference type="Proteomes" id="UP000622610">
    <property type="component" value="Unassembled WGS sequence"/>
</dbReference>
<proteinExistence type="predicted"/>
<feature type="region of interest" description="Disordered" evidence="1">
    <location>
        <begin position="414"/>
        <end position="475"/>
    </location>
</feature>
<comment type="caution">
    <text evidence="2">The sequence shown here is derived from an EMBL/GenBank/DDBJ whole genome shotgun (WGS) entry which is preliminary data.</text>
</comment>
<dbReference type="RefSeq" id="WP_188368023.1">
    <property type="nucleotide sequence ID" value="NZ_BMDT01000008.1"/>
</dbReference>
<sequence length="511" mass="57723">MKGYRGYVSLILLVTLFFIVYPLQTTYAYFTDQTAINGNLKLTTGTLSLADITANSQTFHTETEHTLVTPIQNTGSLDGKLTITAIEATQNNQSIDYKNYLDVATNFSSSSINSNIEQTLSVKLTKNKDWSKEQPIVLSISVRISQANLVQDNHGFSDEKIYNITIINDKPKDETVDWPKFEGNGYVSQRLYYGVDNEKLTTIIPGVVYLKYEGKDSQKFEEKLRGTLRGASNVKYAISTIDYIPNKGFKVTVAYPDNLQAKWNQLNSDGIEVYFQLDIPNSYEKFEFHWEETSVDTFARVMLLGTELTDTWPKIKETLNLSYTEENKLTFHSFNSWGTLKPLDRIAKLSEYEQQYFKNNLKLVASNPKAMAATFTSDYTGMILKPLTTGELGFVQLVNEKTGRVVFSRKVATNPPKTSKNVVDKPQEVTSTKESSQESSEDTIESIDETTLSTEISKSISESQSTESLEESSLNEVIHESSLIVEDDSSIEHHLQFSQTEISEEEMHSNE</sequence>
<protein>
    <submittedName>
        <fullName evidence="2">Uncharacterized protein</fullName>
    </submittedName>
</protein>
<dbReference type="AlphaFoldDB" id="A0A917JFY8"/>
<keyword evidence="3" id="KW-1185">Reference proteome</keyword>